<gene>
    <name evidence="7" type="ORF">S06H3_12562</name>
</gene>
<reference evidence="7" key="1">
    <citation type="journal article" date="2014" name="Front. Microbiol.">
        <title>High frequency of phylogenetically diverse reductive dehalogenase-homologous genes in deep subseafloor sedimentary metagenomes.</title>
        <authorList>
            <person name="Kawai M."/>
            <person name="Futagami T."/>
            <person name="Toyoda A."/>
            <person name="Takaki Y."/>
            <person name="Nishi S."/>
            <person name="Hori S."/>
            <person name="Arai W."/>
            <person name="Tsubouchi T."/>
            <person name="Morono Y."/>
            <person name="Uchiyama I."/>
            <person name="Ito T."/>
            <person name="Fujiyama A."/>
            <person name="Inagaki F."/>
            <person name="Takami H."/>
        </authorList>
    </citation>
    <scope>NUCLEOTIDE SEQUENCE</scope>
    <source>
        <strain evidence="7">Expedition CK06-06</strain>
    </source>
</reference>
<keyword evidence="6" id="KW-0460">Magnesium</keyword>
<dbReference type="InterPro" id="IPR023214">
    <property type="entry name" value="HAD_sf"/>
</dbReference>
<evidence type="ECO:0000256" key="1">
    <source>
        <dbReference type="ARBA" id="ARBA00001946"/>
    </source>
</evidence>
<dbReference type="InterPro" id="IPR036412">
    <property type="entry name" value="HAD-like_sf"/>
</dbReference>
<organism evidence="7">
    <name type="scientific">marine sediment metagenome</name>
    <dbReference type="NCBI Taxonomy" id="412755"/>
    <lineage>
        <taxon>unclassified sequences</taxon>
        <taxon>metagenomes</taxon>
        <taxon>ecological metagenomes</taxon>
    </lineage>
</organism>
<dbReference type="SFLD" id="SFLDS00003">
    <property type="entry name" value="Haloacid_Dehalogenase"/>
    <property type="match status" value="1"/>
</dbReference>
<dbReference type="PANTHER" id="PTHR21485">
    <property type="entry name" value="HAD SUPERFAMILY MEMBERS CMAS AND KDSC"/>
    <property type="match status" value="1"/>
</dbReference>
<dbReference type="GO" id="GO:0046872">
    <property type="term" value="F:metal ion binding"/>
    <property type="evidence" value="ECO:0007669"/>
    <property type="project" value="UniProtKB-KW"/>
</dbReference>
<dbReference type="NCBIfam" id="TIGR01670">
    <property type="entry name" value="KdsC-phosphatas"/>
    <property type="match status" value="1"/>
</dbReference>
<dbReference type="Gene3D" id="3.40.50.1000">
    <property type="entry name" value="HAD superfamily/HAD-like"/>
    <property type="match status" value="1"/>
</dbReference>
<comment type="caution">
    <text evidence="7">The sequence shown here is derived from an EMBL/GenBank/DDBJ whole genome shotgun (WGS) entry which is preliminary data.</text>
</comment>
<proteinExistence type="inferred from homology"/>
<dbReference type="InterPro" id="IPR050793">
    <property type="entry name" value="CMP-NeuNAc_synthase"/>
</dbReference>
<accession>X1LS63</accession>
<dbReference type="InterPro" id="IPR010023">
    <property type="entry name" value="KdsC_fam"/>
</dbReference>
<evidence type="ECO:0000256" key="6">
    <source>
        <dbReference type="ARBA" id="ARBA00022842"/>
    </source>
</evidence>
<evidence type="ECO:0000256" key="2">
    <source>
        <dbReference type="ARBA" id="ARBA00005893"/>
    </source>
</evidence>
<dbReference type="SUPFAM" id="SSF56784">
    <property type="entry name" value="HAD-like"/>
    <property type="match status" value="1"/>
</dbReference>
<evidence type="ECO:0008006" key="8">
    <source>
        <dbReference type="Google" id="ProtNLM"/>
    </source>
</evidence>
<dbReference type="SFLD" id="SFLDG01136">
    <property type="entry name" value="C1.6:_Phosphoserine_Phosphatas"/>
    <property type="match status" value="1"/>
</dbReference>
<comment type="cofactor">
    <cofactor evidence="1">
        <name>Mg(2+)</name>
        <dbReference type="ChEBI" id="CHEBI:18420"/>
    </cofactor>
</comment>
<keyword evidence="4" id="KW-0479">Metal-binding</keyword>
<protein>
    <recommendedName>
        <fullName evidence="8">3-deoxy-D-manno-octulosonate 8-phosphate phosphatase KdsC</fullName>
    </recommendedName>
</protein>
<evidence type="ECO:0000256" key="5">
    <source>
        <dbReference type="ARBA" id="ARBA00022801"/>
    </source>
</evidence>
<dbReference type="GO" id="GO:0016788">
    <property type="term" value="F:hydrolase activity, acting on ester bonds"/>
    <property type="evidence" value="ECO:0007669"/>
    <property type="project" value="InterPro"/>
</dbReference>
<comment type="similarity">
    <text evidence="2">Belongs to the KdsC family.</text>
</comment>
<dbReference type="Pfam" id="PF08282">
    <property type="entry name" value="Hydrolase_3"/>
    <property type="match status" value="1"/>
</dbReference>
<comment type="subunit">
    <text evidence="3">Homotetramer.</text>
</comment>
<dbReference type="PIRSF" id="PIRSF006118">
    <property type="entry name" value="KDO8-P_Ptase"/>
    <property type="match status" value="1"/>
</dbReference>
<evidence type="ECO:0000256" key="4">
    <source>
        <dbReference type="ARBA" id="ARBA00022723"/>
    </source>
</evidence>
<dbReference type="PANTHER" id="PTHR21485:SF3">
    <property type="entry name" value="N-ACYLNEURAMINATE CYTIDYLYLTRANSFERASE"/>
    <property type="match status" value="1"/>
</dbReference>
<evidence type="ECO:0000313" key="7">
    <source>
        <dbReference type="EMBL" id="GAI08651.1"/>
    </source>
</evidence>
<evidence type="ECO:0000256" key="3">
    <source>
        <dbReference type="ARBA" id="ARBA00011881"/>
    </source>
</evidence>
<sequence length="137" mass="15137">MDVDGVLTDGTLVINADGSESKFFNSMDGHGIRMWQRAGLKVALISGRASEPTQRRAEQLQIEYVFQDCHNKLPVFEKLLEQLGFSPDKVAYIGDDLTDLPVIRYAGFGVAVANAVDEVKQYAEERASSESAFGHNR</sequence>
<dbReference type="EMBL" id="BARV01006143">
    <property type="protein sequence ID" value="GAI08651.1"/>
    <property type="molecule type" value="Genomic_DNA"/>
</dbReference>
<dbReference type="SFLD" id="SFLDG01138">
    <property type="entry name" value="C1.6.2:_Deoxy-d-mannose-octulo"/>
    <property type="match status" value="1"/>
</dbReference>
<dbReference type="AlphaFoldDB" id="X1LS63"/>
<dbReference type="GO" id="GO:0008781">
    <property type="term" value="F:N-acylneuraminate cytidylyltransferase activity"/>
    <property type="evidence" value="ECO:0007669"/>
    <property type="project" value="TreeGrafter"/>
</dbReference>
<keyword evidence="5" id="KW-0378">Hydrolase</keyword>
<name>X1LS63_9ZZZZ</name>